<evidence type="ECO:0000313" key="3">
    <source>
        <dbReference type="Proteomes" id="UP001497480"/>
    </source>
</evidence>
<sequence length="128" mass="14949">MDSHARFTTYKGFLEWDYGELDYHRSYDTKAFVSDKVFASSSSRALIEEVAQPFFIYAKRNYFFFIRGNGASRSIPKGGNAESIKDKAIQSERKAKAVRMSPSQPRRRRRRKNILCMNLRSQKISNHQ</sequence>
<keyword evidence="3" id="KW-1185">Reference proteome</keyword>
<dbReference type="EMBL" id="CAXHTB010000021">
    <property type="protein sequence ID" value="CAL0328531.1"/>
    <property type="molecule type" value="Genomic_DNA"/>
</dbReference>
<organism evidence="2 3">
    <name type="scientific">Lupinus luteus</name>
    <name type="common">European yellow lupine</name>
    <dbReference type="NCBI Taxonomy" id="3873"/>
    <lineage>
        <taxon>Eukaryota</taxon>
        <taxon>Viridiplantae</taxon>
        <taxon>Streptophyta</taxon>
        <taxon>Embryophyta</taxon>
        <taxon>Tracheophyta</taxon>
        <taxon>Spermatophyta</taxon>
        <taxon>Magnoliopsida</taxon>
        <taxon>eudicotyledons</taxon>
        <taxon>Gunneridae</taxon>
        <taxon>Pentapetalae</taxon>
        <taxon>rosids</taxon>
        <taxon>fabids</taxon>
        <taxon>Fabales</taxon>
        <taxon>Fabaceae</taxon>
        <taxon>Papilionoideae</taxon>
        <taxon>50 kb inversion clade</taxon>
        <taxon>genistoids sensu lato</taxon>
        <taxon>core genistoids</taxon>
        <taxon>Genisteae</taxon>
        <taxon>Lupinus</taxon>
    </lineage>
</organism>
<dbReference type="Proteomes" id="UP001497480">
    <property type="component" value="Unassembled WGS sequence"/>
</dbReference>
<feature type="region of interest" description="Disordered" evidence="1">
    <location>
        <begin position="91"/>
        <end position="110"/>
    </location>
</feature>
<protein>
    <submittedName>
        <fullName evidence="2">Uncharacterized protein</fullName>
    </submittedName>
</protein>
<evidence type="ECO:0000313" key="2">
    <source>
        <dbReference type="EMBL" id="CAL0328531.1"/>
    </source>
</evidence>
<reference evidence="2 3" key="1">
    <citation type="submission" date="2024-03" db="EMBL/GenBank/DDBJ databases">
        <authorList>
            <person name="Martinez-Hernandez J."/>
        </authorList>
    </citation>
    <scope>NUCLEOTIDE SEQUENCE [LARGE SCALE GENOMIC DNA]</scope>
</reference>
<evidence type="ECO:0000256" key="1">
    <source>
        <dbReference type="SAM" id="MobiDB-lite"/>
    </source>
</evidence>
<proteinExistence type="predicted"/>
<dbReference type="AlphaFoldDB" id="A0AAV1Y5F0"/>
<name>A0AAV1Y5F0_LUPLU</name>
<accession>A0AAV1Y5F0</accession>
<comment type="caution">
    <text evidence="2">The sequence shown here is derived from an EMBL/GenBank/DDBJ whole genome shotgun (WGS) entry which is preliminary data.</text>
</comment>
<gene>
    <name evidence="2" type="ORF">LLUT_LOCUS29591</name>
</gene>